<accession>A0A1D6F7G3</accession>
<dbReference type="Gene3D" id="2.30.240.10">
    <property type="entry name" value="At5g01610-like"/>
    <property type="match status" value="1"/>
</dbReference>
<dbReference type="EMBL" id="CM007648">
    <property type="protein sequence ID" value="ONM27169.1"/>
    <property type="molecule type" value="Genomic_DNA"/>
</dbReference>
<feature type="compositionally biased region" description="Low complexity" evidence="1">
    <location>
        <begin position="9"/>
        <end position="35"/>
    </location>
</feature>
<dbReference type="EMBL" id="CM007648">
    <property type="protein sequence ID" value="ONM27144.1"/>
    <property type="molecule type" value="Genomic_DNA"/>
</dbReference>
<dbReference type="ExpressionAtlas" id="A0A1D6F7G3">
    <property type="expression patterns" value="baseline and differential"/>
</dbReference>
<dbReference type="SUPFAM" id="SSF141562">
    <property type="entry name" value="At5g01610-like"/>
    <property type="match status" value="1"/>
</dbReference>
<dbReference type="EMBL" id="CM007648">
    <property type="protein sequence ID" value="ONM27155.1"/>
    <property type="molecule type" value="Genomic_DNA"/>
</dbReference>
<dbReference type="EMBL" id="CM007648">
    <property type="protein sequence ID" value="ONM27168.1"/>
    <property type="molecule type" value="Genomic_DNA"/>
</dbReference>
<name>A0A1D6F7G3_MAIZE</name>
<dbReference type="AlphaFoldDB" id="A0A1D6F7G3"/>
<evidence type="ECO:0000313" key="2">
    <source>
        <dbReference type="EMBL" id="ONM27158.1"/>
    </source>
</evidence>
<dbReference type="EMBL" id="CM007648">
    <property type="protein sequence ID" value="ONM27158.1"/>
    <property type="molecule type" value="Genomic_DNA"/>
</dbReference>
<evidence type="ECO:0000256" key="1">
    <source>
        <dbReference type="SAM" id="MobiDB-lite"/>
    </source>
</evidence>
<protein>
    <submittedName>
        <fullName evidence="2">Uncharacterized protein</fullName>
    </submittedName>
</protein>
<dbReference type="InterPro" id="IPR036758">
    <property type="entry name" value="At5g01610-like"/>
</dbReference>
<dbReference type="Pfam" id="PF04398">
    <property type="entry name" value="DUF538"/>
    <property type="match status" value="1"/>
</dbReference>
<dbReference type="EMBL" id="CM007648">
    <property type="protein sequence ID" value="ONM27161.1"/>
    <property type="molecule type" value="Genomic_DNA"/>
</dbReference>
<reference evidence="2" key="1">
    <citation type="submission" date="2015-12" db="EMBL/GenBank/DDBJ databases">
        <title>Update maize B73 reference genome by single molecule sequencing technologies.</title>
        <authorList>
            <consortium name="Maize Genome Sequencing Project"/>
            <person name="Ware D."/>
        </authorList>
    </citation>
    <scope>NUCLEOTIDE SEQUENCE [LARGE SCALE GENOMIC DNA]</scope>
    <source>
        <tissue evidence="2">Seedling</tissue>
    </source>
</reference>
<feature type="region of interest" description="Disordered" evidence="1">
    <location>
        <begin position="1"/>
        <end position="79"/>
    </location>
</feature>
<dbReference type="EMBL" id="CM007648">
    <property type="protein sequence ID" value="ONM27151.1"/>
    <property type="molecule type" value="Genomic_DNA"/>
</dbReference>
<dbReference type="InterPro" id="IPR007493">
    <property type="entry name" value="DUF538"/>
</dbReference>
<dbReference type="EMBL" id="CM007648">
    <property type="protein sequence ID" value="ONM27164.1"/>
    <property type="molecule type" value="Genomic_DNA"/>
</dbReference>
<dbReference type="PANTHER" id="PTHR31676">
    <property type="entry name" value="T31J12.3 PROTEIN-RELATED"/>
    <property type="match status" value="1"/>
</dbReference>
<organism evidence="2">
    <name type="scientific">Zea mays</name>
    <name type="common">Maize</name>
    <dbReference type="NCBI Taxonomy" id="4577"/>
    <lineage>
        <taxon>Eukaryota</taxon>
        <taxon>Viridiplantae</taxon>
        <taxon>Streptophyta</taxon>
        <taxon>Embryophyta</taxon>
        <taxon>Tracheophyta</taxon>
        <taxon>Spermatophyta</taxon>
        <taxon>Magnoliopsida</taxon>
        <taxon>Liliopsida</taxon>
        <taxon>Poales</taxon>
        <taxon>Poaceae</taxon>
        <taxon>PACMAD clade</taxon>
        <taxon>Panicoideae</taxon>
        <taxon>Andropogonodae</taxon>
        <taxon>Andropogoneae</taxon>
        <taxon>Tripsacinae</taxon>
        <taxon>Zea</taxon>
    </lineage>
</organism>
<sequence>MVAWKRWGATASATTSSSPAPSPLGRSRGSRASASVCYLPGCSSPASRRPMERSLSTSGQSGSRSPPLGSNPAPGASSDWRRVLDGCVEEVGGYHVGYDIKLSSTESPRSVTGLEGVRVRVLFAWVPITGVEAVDGEVTVHIGPIRKSFPAVGFKSSPRCIIRLEAWSLVMGWRLRIQANITDHNIKCMRQGKEANRCRFSSFLLDPFLAILDLHSPGLQGLPFA</sequence>
<gene>
    <name evidence="2" type="ORF">ZEAMMB73_Zm00001d007595</name>
</gene>
<proteinExistence type="predicted"/>
<feature type="compositionally biased region" description="Low complexity" evidence="1">
    <location>
        <begin position="53"/>
        <end position="65"/>
    </location>
</feature>
<dbReference type="PANTHER" id="PTHR31676:SF18">
    <property type="entry name" value="OS04G0443200 PROTEIN"/>
    <property type="match status" value="1"/>
</dbReference>